<dbReference type="InterPro" id="IPR034746">
    <property type="entry name" value="POTRA"/>
</dbReference>
<comment type="subcellular location">
    <subcellularLocation>
        <location evidence="1">Membrane</location>
    </subcellularLocation>
</comment>
<accession>A0A855X2P7</accession>
<dbReference type="PROSITE" id="PS51779">
    <property type="entry name" value="POTRA"/>
    <property type="match status" value="1"/>
</dbReference>
<evidence type="ECO:0000256" key="4">
    <source>
        <dbReference type="ARBA" id="ARBA00023136"/>
    </source>
</evidence>
<comment type="caution">
    <text evidence="6">The sequence shown here is derived from an EMBL/GenBank/DDBJ whole genome shotgun (WGS) entry which is preliminary data.</text>
</comment>
<dbReference type="Pfam" id="PF07244">
    <property type="entry name" value="POTRA"/>
    <property type="match status" value="1"/>
</dbReference>
<evidence type="ECO:0000256" key="3">
    <source>
        <dbReference type="ARBA" id="ARBA00022692"/>
    </source>
</evidence>
<sequence>MSRYLWLFLLLIFVVQDNSFGADRTLIRWVRRRPPIKSIVIEGNKYFSAHDIKGRLYSHEDSFWRRFKGDRRIRVQRENATRDSLEVMYLYLTNGFVAARVRSEYEPIGADSAARVRIIIDEGLQYRYGAVSVAGSYDRKFNPQLGKIVGRLKEGKLVDPFQLRQAQYDMKTVFANAGYPYAEIGYTLDTTATSNIAPVAFSVEGDSLVHFGAVKIEGLSKFPEYVARRELKMKPGAIYRRDDILNSQQRLYESGYFSSLTLNRDESSPDRLRPDFILSIRERKARYAAVQAGAAQSLYQDLLWDFSATFGQRHLFGSRQIELTSAYAFSVGRHGRLTEHRYTLRYTEPWLLGFRMPLTLSGEWRPRIHSQTQPYDISSWSVGTYTVKKFGRKITADLGFLYQSVSLYGLAADQPVIEIQEKDYSNRRKLYLDYRRDSRPNPFIPDRGSVTSLSVQYVGGFMGGDDSFKKLEASFSSYQVVWPGWISASRIMGGWVREFGKSSSVPREDRFFLGGASSVRGFAENTLGPLRSDGSADGANVTTVFNQEFRWKTIQILQNTPLIKGLFKQFPLWQSVFFDMGNGFRSFSEFKFDVLAYSCGTGIQLVTPAGPIRVDYARVIPTEHFGPQSRWHFTILYAF</sequence>
<dbReference type="Gene3D" id="3.10.20.310">
    <property type="entry name" value="membrane protein fhac"/>
    <property type="match status" value="2"/>
</dbReference>
<protein>
    <recommendedName>
        <fullName evidence="5">POTRA domain-containing protein</fullName>
    </recommendedName>
</protein>
<evidence type="ECO:0000313" key="6">
    <source>
        <dbReference type="EMBL" id="PWB73522.1"/>
    </source>
</evidence>
<name>A0A855X2P7_9BACT</name>
<dbReference type="PANTHER" id="PTHR12815">
    <property type="entry name" value="SORTING AND ASSEMBLY MACHINERY SAMM50 PROTEIN FAMILY MEMBER"/>
    <property type="match status" value="1"/>
</dbReference>
<keyword evidence="4" id="KW-0472">Membrane</keyword>
<dbReference type="AlphaFoldDB" id="A0A855X2P7"/>
<feature type="domain" description="POTRA" evidence="5">
    <location>
        <begin position="209"/>
        <end position="283"/>
    </location>
</feature>
<keyword evidence="3" id="KW-0812">Transmembrane</keyword>
<evidence type="ECO:0000313" key="7">
    <source>
        <dbReference type="Proteomes" id="UP000250918"/>
    </source>
</evidence>
<keyword evidence="2" id="KW-1134">Transmembrane beta strand</keyword>
<dbReference type="Gene3D" id="2.40.160.50">
    <property type="entry name" value="membrane protein fhac: a member of the omp85/tpsb transporter family"/>
    <property type="match status" value="1"/>
</dbReference>
<dbReference type="GO" id="GO:0019867">
    <property type="term" value="C:outer membrane"/>
    <property type="evidence" value="ECO:0007669"/>
    <property type="project" value="InterPro"/>
</dbReference>
<dbReference type="InterPro" id="IPR039910">
    <property type="entry name" value="D15-like"/>
</dbReference>
<dbReference type="PANTHER" id="PTHR12815:SF18">
    <property type="entry name" value="SORTING AND ASSEMBLY MACHINERY COMPONENT 50 HOMOLOG"/>
    <property type="match status" value="1"/>
</dbReference>
<evidence type="ECO:0000256" key="2">
    <source>
        <dbReference type="ARBA" id="ARBA00022452"/>
    </source>
</evidence>
<dbReference type="EMBL" id="PQAP01000052">
    <property type="protein sequence ID" value="PWB73522.1"/>
    <property type="molecule type" value="Genomic_DNA"/>
</dbReference>
<organism evidence="6 7">
    <name type="scientific">candidate division GN15 bacterium</name>
    <dbReference type="NCBI Taxonomy" id="2072418"/>
    <lineage>
        <taxon>Bacteria</taxon>
        <taxon>candidate division GN15</taxon>
    </lineage>
</organism>
<reference evidence="6 7" key="1">
    <citation type="journal article" date="2018" name="ISME J.">
        <title>A methanotrophic archaeon couples anaerobic oxidation of methane to Fe(III) reduction.</title>
        <authorList>
            <person name="Cai C."/>
            <person name="Leu A.O."/>
            <person name="Xie G.J."/>
            <person name="Guo J."/>
            <person name="Feng Y."/>
            <person name="Zhao J.X."/>
            <person name="Tyson G.W."/>
            <person name="Yuan Z."/>
            <person name="Hu S."/>
        </authorList>
    </citation>
    <scope>NUCLEOTIDE SEQUENCE [LARGE SCALE GENOMIC DNA]</scope>
    <source>
        <strain evidence="6">FeB_12</strain>
    </source>
</reference>
<dbReference type="Proteomes" id="UP000250918">
    <property type="component" value="Unassembled WGS sequence"/>
</dbReference>
<evidence type="ECO:0000259" key="5">
    <source>
        <dbReference type="PROSITE" id="PS51779"/>
    </source>
</evidence>
<gene>
    <name evidence="6" type="ORF">C3F09_05110</name>
</gene>
<dbReference type="InterPro" id="IPR010827">
    <property type="entry name" value="BamA/TamA_POTRA"/>
</dbReference>
<proteinExistence type="predicted"/>
<evidence type="ECO:0000256" key="1">
    <source>
        <dbReference type="ARBA" id="ARBA00004370"/>
    </source>
</evidence>
<dbReference type="Pfam" id="PF01103">
    <property type="entry name" value="Omp85"/>
    <property type="match status" value="1"/>
</dbReference>
<dbReference type="InterPro" id="IPR000184">
    <property type="entry name" value="Bac_surfAg_D15"/>
</dbReference>